<sequence length="206" mass="22402">MTTSIDPDVVQWREGTGGDLLVLLHGLGSNELDLFGLVPHLPAKFTVASLRAPLRYGPGFAWFEFGGAADPDDSELIDASTKAVLAWLDDLEQDYDRVHLLGFSQGGAVATQLARLAPERFASISHLASFVHPGAQSGDADLAAREPRMPVLSTLGDFDEVIGQARAALSASWLDEHFDVERHNYPRGHSIVQEELTDLVAFLERV</sequence>
<dbReference type="InterPro" id="IPR029058">
    <property type="entry name" value="AB_hydrolase_fold"/>
</dbReference>
<dbReference type="Proteomes" id="UP000317638">
    <property type="component" value="Unassembled WGS sequence"/>
</dbReference>
<keyword evidence="5" id="KW-1185">Reference proteome</keyword>
<dbReference type="SUPFAM" id="SSF53474">
    <property type="entry name" value="alpha/beta-Hydrolases"/>
    <property type="match status" value="1"/>
</dbReference>
<protein>
    <submittedName>
        <fullName evidence="4">Alpha/beta fold hydrolase</fullName>
    </submittedName>
</protein>
<keyword evidence="2 4" id="KW-0378">Hydrolase</keyword>
<dbReference type="InterPro" id="IPR050565">
    <property type="entry name" value="LYPA1-2/EST-like"/>
</dbReference>
<dbReference type="RefSeq" id="WP_143936822.1">
    <property type="nucleotide sequence ID" value="NZ_VKKG01000001.1"/>
</dbReference>
<dbReference type="PANTHER" id="PTHR10655">
    <property type="entry name" value="LYSOPHOSPHOLIPASE-RELATED"/>
    <property type="match status" value="1"/>
</dbReference>
<comment type="similarity">
    <text evidence="1">Belongs to the AB hydrolase superfamily. AB hydrolase 2 family.</text>
</comment>
<dbReference type="GO" id="GO:0016787">
    <property type="term" value="F:hydrolase activity"/>
    <property type="evidence" value="ECO:0007669"/>
    <property type="project" value="UniProtKB-KW"/>
</dbReference>
<feature type="domain" description="Phospholipase/carboxylesterase/thioesterase" evidence="3">
    <location>
        <begin position="19"/>
        <end position="204"/>
    </location>
</feature>
<organism evidence="4 5">
    <name type="scientific">Tessaracoccus rhinocerotis</name>
    <dbReference type="NCBI Taxonomy" id="1689449"/>
    <lineage>
        <taxon>Bacteria</taxon>
        <taxon>Bacillati</taxon>
        <taxon>Actinomycetota</taxon>
        <taxon>Actinomycetes</taxon>
        <taxon>Propionibacteriales</taxon>
        <taxon>Propionibacteriaceae</taxon>
        <taxon>Tessaracoccus</taxon>
    </lineage>
</organism>
<dbReference type="OrthoDB" id="822427at2"/>
<reference evidence="4 5" key="1">
    <citation type="submission" date="2019-07" db="EMBL/GenBank/DDBJ databases">
        <authorList>
            <person name="Zhou L.-Y."/>
        </authorList>
    </citation>
    <scope>NUCLEOTIDE SEQUENCE [LARGE SCALE GENOMIC DNA]</scope>
    <source>
        <strain evidence="4 5">YIM 101269</strain>
    </source>
</reference>
<evidence type="ECO:0000256" key="2">
    <source>
        <dbReference type="ARBA" id="ARBA00022801"/>
    </source>
</evidence>
<evidence type="ECO:0000313" key="5">
    <source>
        <dbReference type="Proteomes" id="UP000317638"/>
    </source>
</evidence>
<gene>
    <name evidence="4" type="ORF">FOJ82_02300</name>
</gene>
<evidence type="ECO:0000313" key="4">
    <source>
        <dbReference type="EMBL" id="TRY19735.1"/>
    </source>
</evidence>
<dbReference type="AlphaFoldDB" id="A0A553K4U2"/>
<dbReference type="PANTHER" id="PTHR10655:SF17">
    <property type="entry name" value="LYSOPHOSPHOLIPASE-LIKE PROTEIN 1"/>
    <property type="match status" value="1"/>
</dbReference>
<dbReference type="InterPro" id="IPR003140">
    <property type="entry name" value="PLipase/COase/thioEstase"/>
</dbReference>
<evidence type="ECO:0000259" key="3">
    <source>
        <dbReference type="Pfam" id="PF02230"/>
    </source>
</evidence>
<dbReference type="Pfam" id="PF02230">
    <property type="entry name" value="Abhydrolase_2"/>
    <property type="match status" value="1"/>
</dbReference>
<evidence type="ECO:0000256" key="1">
    <source>
        <dbReference type="ARBA" id="ARBA00006499"/>
    </source>
</evidence>
<comment type="caution">
    <text evidence="4">The sequence shown here is derived from an EMBL/GenBank/DDBJ whole genome shotgun (WGS) entry which is preliminary data.</text>
</comment>
<dbReference type="Gene3D" id="3.40.50.1820">
    <property type="entry name" value="alpha/beta hydrolase"/>
    <property type="match status" value="1"/>
</dbReference>
<dbReference type="EMBL" id="VKKG01000001">
    <property type="protein sequence ID" value="TRY19735.1"/>
    <property type="molecule type" value="Genomic_DNA"/>
</dbReference>
<accession>A0A553K4U2</accession>
<proteinExistence type="inferred from homology"/>
<name>A0A553K4U2_9ACTN</name>